<organism evidence="1 2">
    <name type="scientific">Aeromonas veronii</name>
    <dbReference type="NCBI Taxonomy" id="654"/>
    <lineage>
        <taxon>Bacteria</taxon>
        <taxon>Pseudomonadati</taxon>
        <taxon>Pseudomonadota</taxon>
        <taxon>Gammaproteobacteria</taxon>
        <taxon>Aeromonadales</taxon>
        <taxon>Aeromonadaceae</taxon>
        <taxon>Aeromonas</taxon>
    </lineage>
</organism>
<protein>
    <submittedName>
        <fullName evidence="1">Uncharacterized protein</fullName>
    </submittedName>
</protein>
<dbReference type="AlphaFoldDB" id="A0A4S5CHT5"/>
<comment type="caution">
    <text evidence="1">The sequence shown here is derived from an EMBL/GenBank/DDBJ whole genome shotgun (WGS) entry which is preliminary data.</text>
</comment>
<proteinExistence type="predicted"/>
<evidence type="ECO:0000313" key="2">
    <source>
        <dbReference type="Proteomes" id="UP000309618"/>
    </source>
</evidence>
<accession>A0A4S5CHT5</accession>
<name>A0A4S5CHT5_AERVE</name>
<dbReference type="EMBL" id="SSUX01000007">
    <property type="protein sequence ID" value="THJ45279.1"/>
    <property type="molecule type" value="Genomic_DNA"/>
</dbReference>
<evidence type="ECO:0000313" key="1">
    <source>
        <dbReference type="EMBL" id="THJ45279.1"/>
    </source>
</evidence>
<reference evidence="1 2" key="1">
    <citation type="submission" date="2019-04" db="EMBL/GenBank/DDBJ databases">
        <title>Comparative genomics of Aeromonas veronii strains pathogenic to fish.</title>
        <authorList>
            <person name="Cascarano M.C."/>
            <person name="Smyrli M."/>
            <person name="Katharios P."/>
        </authorList>
    </citation>
    <scope>NUCLEOTIDE SEQUENCE [LARGE SCALE GENOMIC DNA]</scope>
    <source>
        <strain evidence="1 2">XU1</strain>
    </source>
</reference>
<dbReference type="RefSeq" id="WP_136501729.1">
    <property type="nucleotide sequence ID" value="NZ_SSUX01000007.1"/>
</dbReference>
<gene>
    <name evidence="1" type="ORF">E8Q35_11885</name>
</gene>
<sequence length="276" mass="31774">MVDKIEFILNLLEESSFSVESKAPFLRAFIGALDASNTSRLLIHSISHNLYLRDLINRKIEFDIKDGKGLLYEDLASKLLHIAKTSKYSVALSALISLSFLFSSLKTNTQLSILYFLTNSDRVVFRRKAYKLMLEHYHDDYKNILMQSWQSYQEIECCRLMIEQLDAISLLQFRHDLCNKCNAGWLISKLYIKLGKAHPELLSELRHINSDAYCYCLWILNLKLPSVSAGEPGELIDKSHEQSFLIWCLGRLAEWDLIMDVFNLSNLAPQDISSPT</sequence>
<dbReference type="Proteomes" id="UP000309618">
    <property type="component" value="Unassembled WGS sequence"/>
</dbReference>